<protein>
    <submittedName>
        <fullName evidence="2">DNRLRE domain-containing protein</fullName>
    </submittedName>
</protein>
<gene>
    <name evidence="2" type="ORF">G3T16_04070</name>
</gene>
<keyword evidence="3" id="KW-1185">Reference proteome</keyword>
<dbReference type="Proteomes" id="UP000477680">
    <property type="component" value="Chromosome"/>
</dbReference>
<proteinExistence type="predicted"/>
<dbReference type="KEGG" id="kim:G3T16_04070"/>
<accession>A0A6C0TXY6</accession>
<dbReference type="NCBIfam" id="NF033679">
    <property type="entry name" value="DNRLRE_dom"/>
    <property type="match status" value="1"/>
</dbReference>
<reference evidence="2 3" key="1">
    <citation type="submission" date="2020-02" db="EMBL/GenBank/DDBJ databases">
        <title>Genome sequencing for Kineobactrum sp. M2.</title>
        <authorList>
            <person name="Park S.-J."/>
        </authorList>
    </citation>
    <scope>NUCLEOTIDE SEQUENCE [LARGE SCALE GENOMIC DNA]</scope>
    <source>
        <strain evidence="2 3">M2</strain>
    </source>
</reference>
<sequence>MAAPRALSDGPKGVTCANYSLAGRLGWQQKLGDWVDQEGVMHGPAPVATARLGNTALSAGLQLDITSLARDWLNGSRPNTGVLLRSRGGQGIVRFDSRETDTGTAPVLELEWRGRPATQHAP</sequence>
<feature type="domain" description="Disaggregatase-related" evidence="1">
    <location>
        <begin position="24"/>
        <end position="97"/>
    </location>
</feature>
<evidence type="ECO:0000313" key="2">
    <source>
        <dbReference type="EMBL" id="QIB64692.1"/>
    </source>
</evidence>
<evidence type="ECO:0000259" key="1">
    <source>
        <dbReference type="Pfam" id="PF06848"/>
    </source>
</evidence>
<dbReference type="EMBL" id="CP048711">
    <property type="protein sequence ID" value="QIB64692.1"/>
    <property type="molecule type" value="Genomic_DNA"/>
</dbReference>
<name>A0A6C0TXY6_9GAMM</name>
<dbReference type="RefSeq" id="WP_163493942.1">
    <property type="nucleotide sequence ID" value="NZ_CP048711.1"/>
</dbReference>
<dbReference type="InterPro" id="IPR010671">
    <property type="entry name" value="Disaggr-rel_dom"/>
</dbReference>
<organism evidence="2 3">
    <name type="scientific">Kineobactrum salinum</name>
    <dbReference type="NCBI Taxonomy" id="2708301"/>
    <lineage>
        <taxon>Bacteria</taxon>
        <taxon>Pseudomonadati</taxon>
        <taxon>Pseudomonadota</taxon>
        <taxon>Gammaproteobacteria</taxon>
        <taxon>Cellvibrionales</taxon>
        <taxon>Halieaceae</taxon>
        <taxon>Kineobactrum</taxon>
    </lineage>
</organism>
<dbReference type="AlphaFoldDB" id="A0A6C0TXY6"/>
<evidence type="ECO:0000313" key="3">
    <source>
        <dbReference type="Proteomes" id="UP000477680"/>
    </source>
</evidence>
<dbReference type="Pfam" id="PF06848">
    <property type="entry name" value="Disaggr_repeat"/>
    <property type="match status" value="1"/>
</dbReference>